<comment type="caution">
    <text evidence="2">The sequence shown here is derived from an EMBL/GenBank/DDBJ whole genome shotgun (WGS) entry which is preliminary data.</text>
</comment>
<evidence type="ECO:0000313" key="3">
    <source>
        <dbReference type="Proteomes" id="UP000253782"/>
    </source>
</evidence>
<organism evidence="2 3">
    <name type="scientific">Dyella tabacisoli</name>
    <dbReference type="NCBI Taxonomy" id="2282381"/>
    <lineage>
        <taxon>Bacteria</taxon>
        <taxon>Pseudomonadati</taxon>
        <taxon>Pseudomonadota</taxon>
        <taxon>Gammaproteobacteria</taxon>
        <taxon>Lysobacterales</taxon>
        <taxon>Rhodanobacteraceae</taxon>
        <taxon>Dyella</taxon>
    </lineage>
</organism>
<feature type="transmembrane region" description="Helical" evidence="1">
    <location>
        <begin position="94"/>
        <end position="113"/>
    </location>
</feature>
<keyword evidence="1" id="KW-0812">Transmembrane</keyword>
<dbReference type="Proteomes" id="UP000253782">
    <property type="component" value="Unassembled WGS sequence"/>
</dbReference>
<dbReference type="AlphaFoldDB" id="A0A369URE5"/>
<name>A0A369URE5_9GAMM</name>
<keyword evidence="3" id="KW-1185">Reference proteome</keyword>
<dbReference type="RefSeq" id="WP_114843481.1">
    <property type="nucleotide sequence ID" value="NZ_JBHSPE010000001.1"/>
</dbReference>
<evidence type="ECO:0000256" key="1">
    <source>
        <dbReference type="SAM" id="Phobius"/>
    </source>
</evidence>
<reference evidence="2 3" key="1">
    <citation type="submission" date="2018-07" db="EMBL/GenBank/DDBJ databases">
        <title>Dyella tabacisoli L4-6T, whole genome shotgun sequence.</title>
        <authorList>
            <person name="Zhou X.-K."/>
            <person name="Li W.-J."/>
            <person name="Duan Y.-Q."/>
        </authorList>
    </citation>
    <scope>NUCLEOTIDE SEQUENCE [LARGE SCALE GENOMIC DNA]</scope>
    <source>
        <strain evidence="2 3">L4-6</strain>
    </source>
</reference>
<evidence type="ECO:0000313" key="2">
    <source>
        <dbReference type="EMBL" id="RDD83091.1"/>
    </source>
</evidence>
<keyword evidence="1" id="KW-1133">Transmembrane helix</keyword>
<feature type="transmembrane region" description="Helical" evidence="1">
    <location>
        <begin position="42"/>
        <end position="60"/>
    </location>
</feature>
<keyword evidence="1" id="KW-0472">Membrane</keyword>
<sequence length="124" mass="13044">MQRLFSMFPLGGPGMGLVLLRLSLASLLVLDRDSVGSALPDQVILACLITVAAAVLLGLLTPIATSISFLVGCLALFHAGIFGTWYASLTLLNAIALFLLGPGAYSLDARIYGRRILVLPSKKS</sequence>
<gene>
    <name evidence="2" type="ORF">DVJ77_00260</name>
</gene>
<dbReference type="EMBL" id="QQAH01000001">
    <property type="protein sequence ID" value="RDD83091.1"/>
    <property type="molecule type" value="Genomic_DNA"/>
</dbReference>
<proteinExistence type="predicted"/>
<protein>
    <submittedName>
        <fullName evidence="2">Uncharacterized protein</fullName>
    </submittedName>
</protein>
<accession>A0A369URE5</accession>